<dbReference type="SUPFAM" id="SSF53448">
    <property type="entry name" value="Nucleotide-diphospho-sugar transferases"/>
    <property type="match status" value="1"/>
</dbReference>
<dbReference type="PANTHER" id="PTHR12726:SF0">
    <property type="entry name" value="CERAMIDE GLUCOSYLTRANSFERASE"/>
    <property type="match status" value="1"/>
</dbReference>
<protein>
    <submittedName>
        <fullName evidence="10">Bacteriohopanetetrol glucosamine biosynthesis glycosyltransferase HpnI</fullName>
    </submittedName>
</protein>
<dbReference type="InterPro" id="IPR029044">
    <property type="entry name" value="Nucleotide-diphossugar_trans"/>
</dbReference>
<evidence type="ECO:0000313" key="11">
    <source>
        <dbReference type="Proteomes" id="UP001204621"/>
    </source>
</evidence>
<accession>A0ABT2CZ72</accession>
<comment type="pathway">
    <text evidence="3">Sphingolipid metabolism.</text>
</comment>
<dbReference type="Proteomes" id="UP001204621">
    <property type="component" value="Unassembled WGS sequence"/>
</dbReference>
<comment type="subcellular location">
    <subcellularLocation>
        <location evidence="1">Membrane</location>
        <topology evidence="1">Multi-pass membrane protein</topology>
    </subcellularLocation>
</comment>
<evidence type="ECO:0000313" key="10">
    <source>
        <dbReference type="EMBL" id="MCS0659164.1"/>
    </source>
</evidence>
<dbReference type="InterPro" id="IPR025993">
    <property type="entry name" value="Ceramide_glucosylTrfase"/>
</dbReference>
<reference evidence="10 11" key="1">
    <citation type="submission" date="2022-08" db="EMBL/GenBank/DDBJ databases">
        <title>Reclassification of Massilia species as members of the genera Telluria, Duganella, Pseudoduganella, Mokoshia gen. nov. and Zemynaea gen. nov. using orthogonal and non-orthogonal genome-based approaches.</title>
        <authorList>
            <person name="Bowman J.P."/>
        </authorList>
    </citation>
    <scope>NUCLEOTIDE SEQUENCE [LARGE SCALE GENOMIC DNA]</scope>
    <source>
        <strain evidence="10 11">JCM 31606</strain>
    </source>
</reference>
<dbReference type="NCBIfam" id="TIGR03472">
    <property type="entry name" value="HpnI"/>
    <property type="match status" value="1"/>
</dbReference>
<feature type="transmembrane region" description="Helical" evidence="9">
    <location>
        <begin position="272"/>
        <end position="293"/>
    </location>
</feature>
<comment type="caution">
    <text evidence="10">The sequence shown here is derived from an EMBL/GenBank/DDBJ whole genome shotgun (WGS) entry which is preliminary data.</text>
</comment>
<keyword evidence="11" id="KW-1185">Reference proteome</keyword>
<dbReference type="RefSeq" id="WP_258812350.1">
    <property type="nucleotide sequence ID" value="NZ_JANUGU010000004.1"/>
</dbReference>
<organism evidence="10 11">
    <name type="scientific">Massilia terrae</name>
    <dbReference type="NCBI Taxonomy" id="1811224"/>
    <lineage>
        <taxon>Bacteria</taxon>
        <taxon>Pseudomonadati</taxon>
        <taxon>Pseudomonadota</taxon>
        <taxon>Betaproteobacteria</taxon>
        <taxon>Burkholderiales</taxon>
        <taxon>Oxalobacteraceae</taxon>
        <taxon>Telluria group</taxon>
        <taxon>Massilia</taxon>
    </lineage>
</organism>
<evidence type="ECO:0000256" key="6">
    <source>
        <dbReference type="ARBA" id="ARBA00022692"/>
    </source>
</evidence>
<dbReference type="InterPro" id="IPR017835">
    <property type="entry name" value="Hopen-assoc_HpnI"/>
</dbReference>
<keyword evidence="4" id="KW-0328">Glycosyltransferase</keyword>
<evidence type="ECO:0000256" key="4">
    <source>
        <dbReference type="ARBA" id="ARBA00022676"/>
    </source>
</evidence>
<evidence type="ECO:0000256" key="8">
    <source>
        <dbReference type="ARBA" id="ARBA00023136"/>
    </source>
</evidence>
<evidence type="ECO:0000256" key="5">
    <source>
        <dbReference type="ARBA" id="ARBA00022679"/>
    </source>
</evidence>
<evidence type="ECO:0000256" key="9">
    <source>
        <dbReference type="SAM" id="Phobius"/>
    </source>
</evidence>
<keyword evidence="8 9" id="KW-0472">Membrane</keyword>
<dbReference type="EMBL" id="JANUGU010000004">
    <property type="protein sequence ID" value="MCS0659164.1"/>
    <property type="molecule type" value="Genomic_DNA"/>
</dbReference>
<dbReference type="CDD" id="cd02520">
    <property type="entry name" value="Glucosylceramide_synthase"/>
    <property type="match status" value="1"/>
</dbReference>
<gene>
    <name evidence="10" type="primary">hpnI</name>
    <name evidence="10" type="ORF">NX778_13930</name>
</gene>
<sequence>MAAGYLILIAASLYALAALLCRPRTWRGRSSPAMMPVSVLKPLCGMEPNLYENLSSLCAQSWSFYQIVFGVRDRDDPAVGVVRELMRRHPERDIELVVDARVHGTNHKVSNLLNMAPHARHPWLVIADSDIAVPHDYLEKLCAPLADPRTGIVTCLYQGHALAGFWSRLGAQFIDTWFMPSVRVASACGSSDFGFGASIALRAGTLAAIGGFGALRNRLADDYWLGCLTRERGMRTVVADLTVRTDVAEASFAALWRHERRWMHTIRSVNPLGYAFSFITFTFPMLAIGLYLAPGAAPIALAGAAARLALNLRDGGHVLQAPLRDCLLLLVWASAFAGSTVRWRQQTVPVDDALQQGPP</sequence>
<evidence type="ECO:0000256" key="1">
    <source>
        <dbReference type="ARBA" id="ARBA00004141"/>
    </source>
</evidence>
<dbReference type="PANTHER" id="PTHR12726">
    <property type="entry name" value="CERAMIDE GLUCOSYLTRANSFERASE"/>
    <property type="match status" value="1"/>
</dbReference>
<dbReference type="Pfam" id="PF13506">
    <property type="entry name" value="Glyco_transf_21"/>
    <property type="match status" value="1"/>
</dbReference>
<dbReference type="Gene3D" id="3.90.550.10">
    <property type="entry name" value="Spore Coat Polysaccharide Biosynthesis Protein SpsA, Chain A"/>
    <property type="match status" value="1"/>
</dbReference>
<keyword evidence="7 9" id="KW-1133">Transmembrane helix</keyword>
<keyword evidence="5" id="KW-0808">Transferase</keyword>
<evidence type="ECO:0000256" key="3">
    <source>
        <dbReference type="ARBA" id="ARBA00004991"/>
    </source>
</evidence>
<keyword evidence="6 9" id="KW-0812">Transmembrane</keyword>
<evidence type="ECO:0000256" key="7">
    <source>
        <dbReference type="ARBA" id="ARBA00022989"/>
    </source>
</evidence>
<comment type="pathway">
    <text evidence="2">Lipid metabolism; sphingolipid metabolism.</text>
</comment>
<proteinExistence type="predicted"/>
<name>A0ABT2CZ72_9BURK</name>
<evidence type="ECO:0000256" key="2">
    <source>
        <dbReference type="ARBA" id="ARBA00004760"/>
    </source>
</evidence>